<name>G2MWS2_9THEO</name>
<accession>G2MWS2</accession>
<evidence type="ECO:0000313" key="2">
    <source>
        <dbReference type="Proteomes" id="UP000008276"/>
    </source>
</evidence>
<dbReference type="HOGENOM" id="CLU_2636872_0_0_9"/>
<reference evidence="1 2" key="1">
    <citation type="submission" date="2011-08" db="EMBL/GenBank/DDBJ databases">
        <title>Complete sequence of Thermoanaerobacter wiegelii Rt8.B1.</title>
        <authorList>
            <consortium name="US DOE Joint Genome Institute"/>
            <person name="Lucas S."/>
            <person name="Han J."/>
            <person name="Lapidus A."/>
            <person name="Cheng J.-F."/>
            <person name="Goodwin L."/>
            <person name="Pitluck S."/>
            <person name="Peters L."/>
            <person name="Mikhailova N."/>
            <person name="Zeytun A."/>
            <person name="Daligault H."/>
            <person name="Detter J.C."/>
            <person name="Han C."/>
            <person name="Tapia R."/>
            <person name="Land M."/>
            <person name="Hauser L."/>
            <person name="Kyrpides N."/>
            <person name="Ivanova N."/>
            <person name="Pagani I."/>
            <person name="Hemme C."/>
            <person name="Woyke T."/>
        </authorList>
    </citation>
    <scope>NUCLEOTIDE SEQUENCE [LARGE SCALE GENOMIC DNA]</scope>
    <source>
        <strain evidence="1 2">Rt8.B1</strain>
    </source>
</reference>
<protein>
    <submittedName>
        <fullName evidence="1">Uncharacterized protein</fullName>
    </submittedName>
</protein>
<sequence>MKDTSRYGRDYQYYKDYERLYGSYDITKLITLKKLVEASEYEEWKDYKEFKEWCNSEERHNWKNSPKYIEWEKKNYCSLL</sequence>
<dbReference type="eggNOG" id="ENOG5033C50">
    <property type="taxonomic scope" value="Bacteria"/>
</dbReference>
<dbReference type="EMBL" id="CP002991">
    <property type="protein sequence ID" value="AEM79184.1"/>
    <property type="molecule type" value="Genomic_DNA"/>
</dbReference>
<evidence type="ECO:0000313" key="1">
    <source>
        <dbReference type="EMBL" id="AEM79184.1"/>
    </source>
</evidence>
<dbReference type="STRING" id="697303.Thewi_1793"/>
<proteinExistence type="predicted"/>
<dbReference type="RefSeq" id="WP_014063158.1">
    <property type="nucleotide sequence ID" value="NC_015958.1"/>
</dbReference>
<dbReference type="KEGG" id="twi:Thewi_1793"/>
<gene>
    <name evidence="1" type="ORF">Thewi_1793</name>
</gene>
<dbReference type="AlphaFoldDB" id="G2MWS2"/>
<keyword evidence="2" id="KW-1185">Reference proteome</keyword>
<dbReference type="Proteomes" id="UP000008276">
    <property type="component" value="Chromosome"/>
</dbReference>
<organism evidence="1 2">
    <name type="scientific">Thermoanaerobacter wiegelii Rt8.B1</name>
    <dbReference type="NCBI Taxonomy" id="697303"/>
    <lineage>
        <taxon>Bacteria</taxon>
        <taxon>Bacillati</taxon>
        <taxon>Bacillota</taxon>
        <taxon>Clostridia</taxon>
        <taxon>Thermoanaerobacterales</taxon>
        <taxon>Thermoanaerobacteraceae</taxon>
        <taxon>Thermoanaerobacter</taxon>
    </lineage>
</organism>